<keyword evidence="1" id="KW-0812">Transmembrane</keyword>
<protein>
    <submittedName>
        <fullName evidence="2">Type IV pilus modification protein PilV</fullName>
    </submittedName>
</protein>
<dbReference type="NCBIfam" id="TIGR02523">
    <property type="entry name" value="type_IV_pilV"/>
    <property type="match status" value="1"/>
</dbReference>
<accession>A0ABY4DW58</accession>
<reference evidence="2 3" key="1">
    <citation type="journal article" date="2022" name="Res Sq">
        <title>Evolution of multicellular longitudinally dividing oral cavity symbionts (Neisseriaceae).</title>
        <authorList>
            <person name="Nyongesa S."/>
            <person name="Weber P."/>
            <person name="Bernet E."/>
            <person name="Pullido F."/>
            <person name="Nieckarz M."/>
            <person name="Delaby M."/>
            <person name="Nieves C."/>
            <person name="Viehboeck T."/>
            <person name="Krause N."/>
            <person name="Rivera-Millot A."/>
            <person name="Nakamura A."/>
            <person name="Vischer N."/>
            <person name="VanNieuwenhze M."/>
            <person name="Brun Y."/>
            <person name="Cava F."/>
            <person name="Bulgheresi S."/>
            <person name="Veyrier F."/>
        </authorList>
    </citation>
    <scope>NUCLEOTIDE SEQUENCE [LARGE SCALE GENOMIC DNA]</scope>
    <source>
        <strain evidence="2 3">CCUG 63373m</strain>
    </source>
</reference>
<keyword evidence="1" id="KW-0472">Membrane</keyword>
<dbReference type="Pfam" id="PF07963">
    <property type="entry name" value="N_methyl"/>
    <property type="match status" value="1"/>
</dbReference>
<proteinExistence type="predicted"/>
<evidence type="ECO:0000313" key="2">
    <source>
        <dbReference type="EMBL" id="UOO82949.1"/>
    </source>
</evidence>
<keyword evidence="3" id="KW-1185">Reference proteome</keyword>
<keyword evidence="1" id="KW-1133">Transmembrane helix</keyword>
<dbReference type="NCBIfam" id="TIGR02532">
    <property type="entry name" value="IV_pilin_GFxxxE"/>
    <property type="match status" value="1"/>
</dbReference>
<sequence>MKITATETIILKNQSAFYARGRLKTAQSGMTLLEVVVAMFVLAIGVLALLATQLKTVAGVREAESQTIVAQAVQNLIEGMLVNPTLSAAADNSGEATGWALKSYDAYLTGGTQIQSSGGAVRYDGAGQISKLALSRMQISQFQQELFSALGGQVFYAICLDSSGRAPTVSNGNMAANCTAAADAPTVVKVAWLMDNEENRDGTPGLNTDGDYFVYTYQARVTQ</sequence>
<dbReference type="InterPro" id="IPR013362">
    <property type="entry name" value="Pilus_4_PilV"/>
</dbReference>
<feature type="transmembrane region" description="Helical" evidence="1">
    <location>
        <begin position="30"/>
        <end position="51"/>
    </location>
</feature>
<organism evidence="2 3">
    <name type="scientific">Uruburuella testudinis</name>
    <dbReference type="NCBI Taxonomy" id="1282863"/>
    <lineage>
        <taxon>Bacteria</taxon>
        <taxon>Pseudomonadati</taxon>
        <taxon>Pseudomonadota</taxon>
        <taxon>Betaproteobacteria</taxon>
        <taxon>Neisseriales</taxon>
        <taxon>Neisseriaceae</taxon>
        <taxon>Uruburuella</taxon>
    </lineage>
</organism>
<dbReference type="Proteomes" id="UP000829817">
    <property type="component" value="Chromosome"/>
</dbReference>
<dbReference type="EMBL" id="CP091508">
    <property type="protein sequence ID" value="UOO82949.1"/>
    <property type="molecule type" value="Genomic_DNA"/>
</dbReference>
<evidence type="ECO:0000256" key="1">
    <source>
        <dbReference type="SAM" id="Phobius"/>
    </source>
</evidence>
<dbReference type="PROSITE" id="PS00409">
    <property type="entry name" value="PROKAR_NTER_METHYL"/>
    <property type="match status" value="1"/>
</dbReference>
<evidence type="ECO:0000313" key="3">
    <source>
        <dbReference type="Proteomes" id="UP000829817"/>
    </source>
</evidence>
<dbReference type="InterPro" id="IPR012902">
    <property type="entry name" value="N_methyl_site"/>
</dbReference>
<gene>
    <name evidence="2" type="primary">pilV</name>
    <name evidence="2" type="ORF">LVJ83_05665</name>
</gene>
<dbReference type="RefSeq" id="WP_244787148.1">
    <property type="nucleotide sequence ID" value="NZ_CP091508.1"/>
</dbReference>
<name>A0ABY4DW58_9NEIS</name>